<dbReference type="Proteomes" id="UP001596434">
    <property type="component" value="Unassembled WGS sequence"/>
</dbReference>
<keyword evidence="6" id="KW-0862">Zinc</keyword>
<evidence type="ECO:0000256" key="1">
    <source>
        <dbReference type="ARBA" id="ARBA00001941"/>
    </source>
</evidence>
<dbReference type="InterPro" id="IPR011650">
    <property type="entry name" value="Peptidase_M20_dimer"/>
</dbReference>
<keyword evidence="10" id="KW-1185">Reference proteome</keyword>
<dbReference type="Pfam" id="PF01546">
    <property type="entry name" value="Peptidase_M20"/>
    <property type="match status" value="1"/>
</dbReference>
<dbReference type="RefSeq" id="WP_379705916.1">
    <property type="nucleotide sequence ID" value="NZ_JBHTAT010000001.1"/>
</dbReference>
<dbReference type="NCBIfam" id="TIGR01910">
    <property type="entry name" value="DapE-ArgE"/>
    <property type="match status" value="1"/>
</dbReference>
<proteinExistence type="inferred from homology"/>
<dbReference type="EMBL" id="JBHTAT010000001">
    <property type="protein sequence ID" value="MFC7256693.1"/>
    <property type="molecule type" value="Genomic_DNA"/>
</dbReference>
<evidence type="ECO:0000256" key="2">
    <source>
        <dbReference type="ARBA" id="ARBA00001947"/>
    </source>
</evidence>
<evidence type="ECO:0000256" key="6">
    <source>
        <dbReference type="ARBA" id="ARBA00022833"/>
    </source>
</evidence>
<dbReference type="InterPro" id="IPR002933">
    <property type="entry name" value="Peptidase_M20"/>
</dbReference>
<dbReference type="GO" id="GO:0046872">
    <property type="term" value="F:metal ion binding"/>
    <property type="evidence" value="ECO:0007669"/>
    <property type="project" value="UniProtKB-KW"/>
</dbReference>
<comment type="cofactor">
    <cofactor evidence="1">
        <name>Co(2+)</name>
        <dbReference type="ChEBI" id="CHEBI:48828"/>
    </cofactor>
</comment>
<feature type="domain" description="Peptidase M20 dimerisation" evidence="8">
    <location>
        <begin position="181"/>
        <end position="289"/>
    </location>
</feature>
<dbReference type="InterPro" id="IPR036264">
    <property type="entry name" value="Bact_exopeptidase_dim_dom"/>
</dbReference>
<evidence type="ECO:0000256" key="3">
    <source>
        <dbReference type="ARBA" id="ARBA00006247"/>
    </source>
</evidence>
<dbReference type="GO" id="GO:0016787">
    <property type="term" value="F:hydrolase activity"/>
    <property type="evidence" value="ECO:0007669"/>
    <property type="project" value="UniProtKB-KW"/>
</dbReference>
<dbReference type="Gene3D" id="3.40.630.10">
    <property type="entry name" value="Zn peptidases"/>
    <property type="match status" value="1"/>
</dbReference>
<reference evidence="9 10" key="1">
    <citation type="journal article" date="2019" name="Int. J. Syst. Evol. Microbiol.">
        <title>The Global Catalogue of Microorganisms (GCM) 10K type strain sequencing project: providing services to taxonomists for standard genome sequencing and annotation.</title>
        <authorList>
            <consortium name="The Broad Institute Genomics Platform"/>
            <consortium name="The Broad Institute Genome Sequencing Center for Infectious Disease"/>
            <person name="Wu L."/>
            <person name="Ma J."/>
        </authorList>
    </citation>
    <scope>NUCLEOTIDE SEQUENCE [LARGE SCALE GENOMIC DNA]</scope>
    <source>
        <strain evidence="9 10">GX21</strain>
    </source>
</reference>
<dbReference type="GeneID" id="96955087"/>
<evidence type="ECO:0000259" key="8">
    <source>
        <dbReference type="Pfam" id="PF07687"/>
    </source>
</evidence>
<comment type="similarity">
    <text evidence="3">Belongs to the peptidase M20A family.</text>
</comment>
<name>A0ABD6A185_9EURY</name>
<dbReference type="PANTHER" id="PTHR43808">
    <property type="entry name" value="ACETYLORNITHINE DEACETYLASE"/>
    <property type="match status" value="1"/>
</dbReference>
<protein>
    <submittedName>
        <fullName evidence="9">M20 family metallopeptidase</fullName>
    </submittedName>
</protein>
<gene>
    <name evidence="9" type="ORF">ACFQKE_15515</name>
</gene>
<dbReference type="AlphaFoldDB" id="A0ABD6A185"/>
<evidence type="ECO:0000256" key="7">
    <source>
        <dbReference type="ARBA" id="ARBA00023285"/>
    </source>
</evidence>
<keyword evidence="5" id="KW-0378">Hydrolase</keyword>
<keyword evidence="4" id="KW-0479">Metal-binding</keyword>
<dbReference type="InterPro" id="IPR010182">
    <property type="entry name" value="ArgE/DapE"/>
</dbReference>
<comment type="caution">
    <text evidence="9">The sequence shown here is derived from an EMBL/GenBank/DDBJ whole genome shotgun (WGS) entry which is preliminary data.</text>
</comment>
<evidence type="ECO:0000256" key="4">
    <source>
        <dbReference type="ARBA" id="ARBA00022723"/>
    </source>
</evidence>
<dbReference type="SUPFAM" id="SSF55031">
    <property type="entry name" value="Bacterial exopeptidase dimerisation domain"/>
    <property type="match status" value="1"/>
</dbReference>
<comment type="cofactor">
    <cofactor evidence="2">
        <name>Zn(2+)</name>
        <dbReference type="ChEBI" id="CHEBI:29105"/>
    </cofactor>
</comment>
<evidence type="ECO:0000313" key="9">
    <source>
        <dbReference type="EMBL" id="MFC7256693.1"/>
    </source>
</evidence>
<evidence type="ECO:0000256" key="5">
    <source>
        <dbReference type="ARBA" id="ARBA00022801"/>
    </source>
</evidence>
<dbReference type="InterPro" id="IPR050072">
    <property type="entry name" value="Peptidase_M20A"/>
</dbReference>
<sequence length="393" mass="42999">MPRERASGTDSELIELVSELVKIESENPPGNEKPVAEFVANWFDGEGIDAEVIEKPFEDRPQVVAQVGSGDPTLVLNGHTDVYPAGDRSRWEHDPYGAEIADGKLYGRGSVDMKLGLSLAMLTAKNLKPEIESGGLDGSIIVHAPIGQETGDPGTLALIEEGYGGDYAVVLEPTRMETVTSNKGLAWYDITVNGEPGHSARPDSGVNAIEEAHALVGRLLEYDDELRQREHELVGPAYANLTQIEGGLTGNMIPEKMTLRLERRFFPNETVDEMDEEVGALLEDVASEYDLDIEWERVSSYESTDAPTNSYPAEVFRKHSSDVAGVSTEPAGRPWAADTRWFINHTDVPAITWGPGDSALCGRYDEHFDIDEAETGLDILQRASREILSTSDD</sequence>
<organism evidence="9 10">
    <name type="scientific">Haloplanus litoreus</name>
    <dbReference type="NCBI Taxonomy" id="767515"/>
    <lineage>
        <taxon>Archaea</taxon>
        <taxon>Methanobacteriati</taxon>
        <taxon>Methanobacteriota</taxon>
        <taxon>Stenosarchaea group</taxon>
        <taxon>Halobacteria</taxon>
        <taxon>Halobacteriales</taxon>
        <taxon>Haloferacaceae</taxon>
        <taxon>Haloplanus</taxon>
    </lineage>
</organism>
<accession>A0ABD6A185</accession>
<evidence type="ECO:0000313" key="10">
    <source>
        <dbReference type="Proteomes" id="UP001596434"/>
    </source>
</evidence>
<dbReference type="Pfam" id="PF07687">
    <property type="entry name" value="M20_dimer"/>
    <property type="match status" value="1"/>
</dbReference>
<dbReference type="SUPFAM" id="SSF53187">
    <property type="entry name" value="Zn-dependent exopeptidases"/>
    <property type="match status" value="1"/>
</dbReference>
<keyword evidence="7" id="KW-0170">Cobalt</keyword>
<dbReference type="Gene3D" id="3.30.70.360">
    <property type="match status" value="1"/>
</dbReference>